<evidence type="ECO:0000313" key="3">
    <source>
        <dbReference type="Proteomes" id="UP000247973"/>
    </source>
</evidence>
<dbReference type="AlphaFoldDB" id="A0A2V3PT73"/>
<dbReference type="OrthoDB" id="1625426at2"/>
<accession>A0A2V3PT73</accession>
<dbReference type="Proteomes" id="UP000247973">
    <property type="component" value="Unassembled WGS sequence"/>
</dbReference>
<comment type="caution">
    <text evidence="2">The sequence shown here is derived from an EMBL/GenBank/DDBJ whole genome shotgun (WGS) entry which is preliminary data.</text>
</comment>
<dbReference type="InterPro" id="IPR027417">
    <property type="entry name" value="P-loop_NTPase"/>
</dbReference>
<reference evidence="2 3" key="1">
    <citation type="submission" date="2018-03" db="EMBL/GenBank/DDBJ databases">
        <title>Genomic Encyclopedia of Archaeal and Bacterial Type Strains, Phase II (KMG-II): from individual species to whole genera.</title>
        <authorList>
            <person name="Goeker M."/>
        </authorList>
    </citation>
    <scope>NUCLEOTIDE SEQUENCE [LARGE SCALE GENOMIC DNA]</scope>
    <source>
        <strain evidence="2 3">DSM 100214</strain>
    </source>
</reference>
<feature type="compositionally biased region" description="Polar residues" evidence="1">
    <location>
        <begin position="286"/>
        <end position="296"/>
    </location>
</feature>
<dbReference type="RefSeq" id="WP_110309780.1">
    <property type="nucleotide sequence ID" value="NZ_QICL01000004.1"/>
</dbReference>
<dbReference type="Gene3D" id="3.40.50.300">
    <property type="entry name" value="P-loop containing nucleotide triphosphate hydrolases"/>
    <property type="match status" value="1"/>
</dbReference>
<dbReference type="EMBL" id="QICL01000004">
    <property type="protein sequence ID" value="PXV66823.1"/>
    <property type="molecule type" value="Genomic_DNA"/>
</dbReference>
<feature type="region of interest" description="Disordered" evidence="1">
    <location>
        <begin position="273"/>
        <end position="296"/>
    </location>
</feature>
<evidence type="ECO:0000313" key="2">
    <source>
        <dbReference type="EMBL" id="PXV66823.1"/>
    </source>
</evidence>
<name>A0A2V3PT73_9BACT</name>
<proteinExistence type="predicted"/>
<sequence>MNLELKPTQRKASKIKMALQGCSSSGKSMSALLIAKGLCNGNLSNVAVIDSENSIELYSHIGDFKVLNLSQPFSPERYIAAIELCEKSNIEVIIIDSISHCWHYLLQLHSSLSGNSFTNWNKITPLYNMFVQKLLQSPCHIICTIRTKQDYIIKTVDNKTTVEKIGLKAIQRNEIDYEFTTVLDIDIHHQAKASKDRTGLFMDKSSFVVDESTGTKILDWCNSGLKVDDVKRQIKETTSLDQLTTIYNQYPEWYKLLATDFAKQKTLLQSRQTKSTNNINNQNINHHGTSITNKAG</sequence>
<keyword evidence="3" id="KW-1185">Reference proteome</keyword>
<protein>
    <submittedName>
        <fullName evidence="2">AAA domain-containing protein</fullName>
    </submittedName>
</protein>
<gene>
    <name evidence="2" type="ORF">CLV62_10483</name>
</gene>
<organism evidence="2 3">
    <name type="scientific">Dysgonomonas alginatilytica</name>
    <dbReference type="NCBI Taxonomy" id="1605892"/>
    <lineage>
        <taxon>Bacteria</taxon>
        <taxon>Pseudomonadati</taxon>
        <taxon>Bacteroidota</taxon>
        <taxon>Bacteroidia</taxon>
        <taxon>Bacteroidales</taxon>
        <taxon>Dysgonomonadaceae</taxon>
        <taxon>Dysgonomonas</taxon>
    </lineage>
</organism>
<dbReference type="Pfam" id="PF13479">
    <property type="entry name" value="AAA_24"/>
    <property type="match status" value="1"/>
</dbReference>
<dbReference type="SUPFAM" id="SSF52540">
    <property type="entry name" value="P-loop containing nucleoside triphosphate hydrolases"/>
    <property type="match status" value="1"/>
</dbReference>
<evidence type="ECO:0000256" key="1">
    <source>
        <dbReference type="SAM" id="MobiDB-lite"/>
    </source>
</evidence>